<accession>A0AA39MCK8</accession>
<feature type="compositionally biased region" description="Polar residues" evidence="1">
    <location>
        <begin position="89"/>
        <end position="98"/>
    </location>
</feature>
<gene>
    <name evidence="2" type="ORF">QR680_011287</name>
</gene>
<organism evidence="2 3">
    <name type="scientific">Steinernema hermaphroditum</name>
    <dbReference type="NCBI Taxonomy" id="289476"/>
    <lineage>
        <taxon>Eukaryota</taxon>
        <taxon>Metazoa</taxon>
        <taxon>Ecdysozoa</taxon>
        <taxon>Nematoda</taxon>
        <taxon>Chromadorea</taxon>
        <taxon>Rhabditida</taxon>
        <taxon>Tylenchina</taxon>
        <taxon>Panagrolaimomorpha</taxon>
        <taxon>Strongyloidoidea</taxon>
        <taxon>Steinernematidae</taxon>
        <taxon>Steinernema</taxon>
    </lineage>
</organism>
<dbReference type="EMBL" id="JAUCMV010000001">
    <property type="protein sequence ID" value="KAK0429272.1"/>
    <property type="molecule type" value="Genomic_DNA"/>
</dbReference>
<evidence type="ECO:0000313" key="3">
    <source>
        <dbReference type="Proteomes" id="UP001175271"/>
    </source>
</evidence>
<keyword evidence="3" id="KW-1185">Reference proteome</keyword>
<sequence length="114" mass="12760">MVGVDKDLLELVQLELKEIRDRADSALRKLASIQSGQVFENVDLNGPTSEQNGPLEPVCNDAPEPKPDQHAWRRTSKSSTLSSKEFTGRTPTWSNSSGILTSRQNYWRTAEGCW</sequence>
<name>A0AA39MCK8_9BILA</name>
<protein>
    <submittedName>
        <fullName evidence="2">Uncharacterized protein</fullName>
    </submittedName>
</protein>
<reference evidence="2" key="1">
    <citation type="submission" date="2023-06" db="EMBL/GenBank/DDBJ databases">
        <title>Genomic analysis of the entomopathogenic nematode Steinernema hermaphroditum.</title>
        <authorList>
            <person name="Schwarz E.M."/>
            <person name="Heppert J.K."/>
            <person name="Baniya A."/>
            <person name="Schwartz H.T."/>
            <person name="Tan C.-H."/>
            <person name="Antoshechkin I."/>
            <person name="Sternberg P.W."/>
            <person name="Goodrich-Blair H."/>
            <person name="Dillman A.R."/>
        </authorList>
    </citation>
    <scope>NUCLEOTIDE SEQUENCE</scope>
    <source>
        <strain evidence="2">PS9179</strain>
        <tissue evidence="2">Whole animal</tissue>
    </source>
</reference>
<dbReference type="AlphaFoldDB" id="A0AA39MCK8"/>
<evidence type="ECO:0000256" key="1">
    <source>
        <dbReference type="SAM" id="MobiDB-lite"/>
    </source>
</evidence>
<proteinExistence type="predicted"/>
<dbReference type="Proteomes" id="UP001175271">
    <property type="component" value="Unassembled WGS sequence"/>
</dbReference>
<comment type="caution">
    <text evidence="2">The sequence shown here is derived from an EMBL/GenBank/DDBJ whole genome shotgun (WGS) entry which is preliminary data.</text>
</comment>
<feature type="region of interest" description="Disordered" evidence="1">
    <location>
        <begin position="41"/>
        <end position="98"/>
    </location>
</feature>
<evidence type="ECO:0000313" key="2">
    <source>
        <dbReference type="EMBL" id="KAK0429272.1"/>
    </source>
</evidence>